<dbReference type="Proteomes" id="UP000066284">
    <property type="component" value="Chromosome 1"/>
</dbReference>
<dbReference type="KEGG" id="nio:NITINOP_0461"/>
<keyword evidence="2" id="KW-1185">Reference proteome</keyword>
<reference evidence="2" key="1">
    <citation type="submission" date="2015-09" db="EMBL/GenBank/DDBJ databases">
        <authorList>
            <person name="Daims H."/>
        </authorList>
    </citation>
    <scope>NUCLEOTIDE SEQUENCE [LARGE SCALE GENOMIC DNA]</scope>
</reference>
<gene>
    <name evidence="1" type="ORF">NITINOP_0461</name>
</gene>
<dbReference type="AlphaFoldDB" id="A0A0S4KQ10"/>
<evidence type="ECO:0000313" key="1">
    <source>
        <dbReference type="EMBL" id="CUQ65437.1"/>
    </source>
</evidence>
<dbReference type="OrthoDB" id="9784999at2"/>
<organism evidence="1 2">
    <name type="scientific">Candidatus Nitrospira inopinata</name>
    <dbReference type="NCBI Taxonomy" id="1715989"/>
    <lineage>
        <taxon>Bacteria</taxon>
        <taxon>Pseudomonadati</taxon>
        <taxon>Nitrospirota</taxon>
        <taxon>Nitrospiria</taxon>
        <taxon>Nitrospirales</taxon>
        <taxon>Nitrospiraceae</taxon>
        <taxon>Nitrospira</taxon>
    </lineage>
</organism>
<name>A0A0S4KQ10_9BACT</name>
<protein>
    <recommendedName>
        <fullName evidence="3">EfeO-type cupredoxin-like domain-containing protein</fullName>
    </recommendedName>
</protein>
<evidence type="ECO:0008006" key="3">
    <source>
        <dbReference type="Google" id="ProtNLM"/>
    </source>
</evidence>
<dbReference type="STRING" id="1715989.NITINOP_0461"/>
<proteinExistence type="predicted"/>
<dbReference type="RefSeq" id="WP_082633899.1">
    <property type="nucleotide sequence ID" value="NZ_LN885086.1"/>
</dbReference>
<evidence type="ECO:0000313" key="2">
    <source>
        <dbReference type="Proteomes" id="UP000066284"/>
    </source>
</evidence>
<dbReference type="EMBL" id="LN885086">
    <property type="protein sequence ID" value="CUQ65437.1"/>
    <property type="molecule type" value="Genomic_DNA"/>
</dbReference>
<sequence>MRQTVVGLLILACIAGGIFAEEPLFALQAGGVEVGDFETGSVVGQPFKELVVDVRLIAVEIGSVKTWYPPATVIDFRVRPGRPVLIKVSNNSNTERGFQMEESAHSDAPTALKMQLVLKPGETKYIGIPTSDLTYAAQGLTLTYRDHLNPNDPGGVLLLIK</sequence>
<accession>A0A0S4KQ10</accession>